<dbReference type="SUPFAM" id="SSF56672">
    <property type="entry name" value="DNA/RNA polymerases"/>
    <property type="match status" value="1"/>
</dbReference>
<accession>A0AAV1TMV4</accession>
<dbReference type="Gene3D" id="3.30.70.270">
    <property type="match status" value="1"/>
</dbReference>
<dbReference type="PANTHER" id="PTHR33064:SF37">
    <property type="entry name" value="RIBONUCLEASE H"/>
    <property type="match status" value="1"/>
</dbReference>
<gene>
    <name evidence="2" type="ORF">PM001_LOCUS8288</name>
</gene>
<sequence>MISAFTTPSGLYEWLRMPFDLKNAPQMYRRMVNNALYGYLTIGEQRRSSGREVSQPVDVFTHGDTDPHRKPSMSGRRSYIDDIMIPASFRTSLC</sequence>
<evidence type="ECO:0000313" key="3">
    <source>
        <dbReference type="Proteomes" id="UP001162060"/>
    </source>
</evidence>
<dbReference type="PANTHER" id="PTHR33064">
    <property type="entry name" value="POL PROTEIN"/>
    <property type="match status" value="1"/>
</dbReference>
<reference evidence="2" key="1">
    <citation type="submission" date="2024-01" db="EMBL/GenBank/DDBJ databases">
        <authorList>
            <person name="Webb A."/>
        </authorList>
    </citation>
    <scope>NUCLEOTIDE SEQUENCE</scope>
    <source>
        <strain evidence="2">Pm1</strain>
    </source>
</reference>
<dbReference type="InterPro" id="IPR051320">
    <property type="entry name" value="Viral_Replic_Matur_Polypro"/>
</dbReference>
<feature type="region of interest" description="Disordered" evidence="1">
    <location>
        <begin position="48"/>
        <end position="75"/>
    </location>
</feature>
<dbReference type="InterPro" id="IPR043128">
    <property type="entry name" value="Rev_trsase/Diguanyl_cyclase"/>
</dbReference>
<name>A0AAV1TMV4_9STRA</name>
<evidence type="ECO:0008006" key="4">
    <source>
        <dbReference type="Google" id="ProtNLM"/>
    </source>
</evidence>
<dbReference type="Proteomes" id="UP001162060">
    <property type="component" value="Unassembled WGS sequence"/>
</dbReference>
<dbReference type="EMBL" id="CAKLBY020000067">
    <property type="protein sequence ID" value="CAK7923138.1"/>
    <property type="molecule type" value="Genomic_DNA"/>
</dbReference>
<proteinExistence type="predicted"/>
<protein>
    <recommendedName>
        <fullName evidence="4">Reverse transcriptase</fullName>
    </recommendedName>
</protein>
<comment type="caution">
    <text evidence="2">The sequence shown here is derived from an EMBL/GenBank/DDBJ whole genome shotgun (WGS) entry which is preliminary data.</text>
</comment>
<evidence type="ECO:0000313" key="2">
    <source>
        <dbReference type="EMBL" id="CAK7923138.1"/>
    </source>
</evidence>
<evidence type="ECO:0000256" key="1">
    <source>
        <dbReference type="SAM" id="MobiDB-lite"/>
    </source>
</evidence>
<dbReference type="InterPro" id="IPR043502">
    <property type="entry name" value="DNA/RNA_pol_sf"/>
</dbReference>
<dbReference type="AlphaFoldDB" id="A0AAV1TMV4"/>
<organism evidence="2 3">
    <name type="scientific">Peronospora matthiolae</name>
    <dbReference type="NCBI Taxonomy" id="2874970"/>
    <lineage>
        <taxon>Eukaryota</taxon>
        <taxon>Sar</taxon>
        <taxon>Stramenopiles</taxon>
        <taxon>Oomycota</taxon>
        <taxon>Peronosporomycetes</taxon>
        <taxon>Peronosporales</taxon>
        <taxon>Peronosporaceae</taxon>
        <taxon>Peronospora</taxon>
    </lineage>
</organism>